<evidence type="ECO:0000313" key="2">
    <source>
        <dbReference type="EMBL" id="OAQ07051.1"/>
    </source>
</evidence>
<evidence type="ECO:0000313" key="3">
    <source>
        <dbReference type="Proteomes" id="UP000078520"/>
    </source>
</evidence>
<keyword evidence="1" id="KW-0812">Transmembrane</keyword>
<feature type="transmembrane region" description="Helical" evidence="1">
    <location>
        <begin position="74"/>
        <end position="96"/>
    </location>
</feature>
<keyword evidence="1" id="KW-1133">Transmembrane helix</keyword>
<reference evidence="3" key="1">
    <citation type="submission" date="2016-03" db="EMBL/GenBank/DDBJ databases">
        <authorList>
            <person name="Johnson T.J."/>
            <person name="Youmans B."/>
            <person name="Case K."/>
            <person name="Noll S."/>
        </authorList>
    </citation>
    <scope>NUCLEOTIDE SEQUENCE [LARGE SCALE GENOMIC DNA]</scope>
    <source>
        <strain evidence="3">UMNLAv8</strain>
    </source>
</reference>
<protein>
    <submittedName>
        <fullName evidence="2">Uncharacterized protein</fullName>
    </submittedName>
</protein>
<comment type="caution">
    <text evidence="2">The sequence shown here is derived from an EMBL/GenBank/DDBJ whole genome shotgun (WGS) entry which is preliminary data.</text>
</comment>
<dbReference type="AlphaFoldDB" id="A0A179C576"/>
<evidence type="ECO:0000256" key="1">
    <source>
        <dbReference type="SAM" id="Phobius"/>
    </source>
</evidence>
<feature type="transmembrane region" description="Helical" evidence="1">
    <location>
        <begin position="108"/>
        <end position="129"/>
    </location>
</feature>
<proteinExistence type="predicted"/>
<dbReference type="EMBL" id="LVKI01000043">
    <property type="protein sequence ID" value="OAQ07051.1"/>
    <property type="molecule type" value="Genomic_DNA"/>
</dbReference>
<organism evidence="2 3">
    <name type="scientific">Ligilactobacillus aviarius</name>
    <dbReference type="NCBI Taxonomy" id="1606"/>
    <lineage>
        <taxon>Bacteria</taxon>
        <taxon>Bacillati</taxon>
        <taxon>Bacillota</taxon>
        <taxon>Bacilli</taxon>
        <taxon>Lactobacillales</taxon>
        <taxon>Lactobacillaceae</taxon>
        <taxon>Ligilactobacillus</taxon>
    </lineage>
</organism>
<feature type="transmembrane region" description="Helical" evidence="1">
    <location>
        <begin position="31"/>
        <end position="53"/>
    </location>
</feature>
<accession>A0A179C576</accession>
<name>A0A179C576_9LACO</name>
<keyword evidence="1" id="KW-0472">Membrane</keyword>
<gene>
    <name evidence="2" type="ORF">A3O14_07055</name>
</gene>
<feature type="transmembrane region" description="Helical" evidence="1">
    <location>
        <begin position="7"/>
        <end position="25"/>
    </location>
</feature>
<dbReference type="Proteomes" id="UP000078520">
    <property type="component" value="Unassembled WGS sequence"/>
</dbReference>
<sequence length="174" mass="20693">MNKVRNHVFWYLLGIEGCLILEYFITSNFHVIEALFISLLYCLFFLVGQAAVIQNIRLSITKKSNILIYIYLKIFLIYWFVMASLIGVIAEAGIFYEDFICHGIYLKSILFIVVILLIILNFINCMLWTNYKIRYWVTQTGLDYQRYTLKYWICRLWTLLKNLCKIVRIKIGGK</sequence>